<protein>
    <submittedName>
        <fullName evidence="1">DUF6325 family protein</fullName>
    </submittedName>
</protein>
<comment type="caution">
    <text evidence="1">The sequence shown here is derived from an EMBL/GenBank/DDBJ whole genome shotgun (WGS) entry which is preliminary data.</text>
</comment>
<dbReference type="RefSeq" id="WP_051820078.1">
    <property type="nucleotide sequence ID" value="NZ_JBIBDZ010000009.1"/>
</dbReference>
<dbReference type="EMBL" id="JBIBDZ010000009">
    <property type="protein sequence ID" value="MFF5922256.1"/>
    <property type="molecule type" value="Genomic_DNA"/>
</dbReference>
<keyword evidence="2" id="KW-1185">Reference proteome</keyword>
<reference evidence="1 2" key="1">
    <citation type="submission" date="2024-10" db="EMBL/GenBank/DDBJ databases">
        <title>The Natural Products Discovery Center: Release of the First 8490 Sequenced Strains for Exploring Actinobacteria Biosynthetic Diversity.</title>
        <authorList>
            <person name="Kalkreuter E."/>
            <person name="Kautsar S.A."/>
            <person name="Yang D."/>
            <person name="Bader C.D."/>
            <person name="Teijaro C.N."/>
            <person name="Fluegel L."/>
            <person name="Davis C.M."/>
            <person name="Simpson J.R."/>
            <person name="Lauterbach L."/>
            <person name="Steele A.D."/>
            <person name="Gui C."/>
            <person name="Meng S."/>
            <person name="Li G."/>
            <person name="Viehrig K."/>
            <person name="Ye F."/>
            <person name="Su P."/>
            <person name="Kiefer A.F."/>
            <person name="Nichols A."/>
            <person name="Cepeda A.J."/>
            <person name="Yan W."/>
            <person name="Fan B."/>
            <person name="Jiang Y."/>
            <person name="Adhikari A."/>
            <person name="Zheng C.-J."/>
            <person name="Schuster L."/>
            <person name="Cowan T.M."/>
            <person name="Smanski M.J."/>
            <person name="Chevrette M.G."/>
            <person name="De Carvalho L.P.S."/>
            <person name="Shen B."/>
        </authorList>
    </citation>
    <scope>NUCLEOTIDE SEQUENCE [LARGE SCALE GENOMIC DNA]</scope>
    <source>
        <strain evidence="1 2">NPDC012605</strain>
    </source>
</reference>
<proteinExistence type="predicted"/>
<gene>
    <name evidence="1" type="ORF">ACFY8C_28570</name>
</gene>
<dbReference type="Proteomes" id="UP001602370">
    <property type="component" value="Unassembled WGS sequence"/>
</dbReference>
<sequence length="146" mass="15443">MGPVECVVLAFPGERLKVAAVTALADLRRAGQVRLIDSLVVVKSVGGEVSTSELVEYEEYDEATAEIGPEVNLLGPEDAEEAAETLEPGSCALMLLVEHVWAARAADVVREAGGRIAGNVRVPPEYVRQAQEAQREATAAAMTGRS</sequence>
<evidence type="ECO:0000313" key="1">
    <source>
        <dbReference type="EMBL" id="MFF5922256.1"/>
    </source>
</evidence>
<organism evidence="1 2">
    <name type="scientific">Streptomyces flavochromogenes</name>
    <dbReference type="NCBI Taxonomy" id="68199"/>
    <lineage>
        <taxon>Bacteria</taxon>
        <taxon>Bacillati</taxon>
        <taxon>Actinomycetota</taxon>
        <taxon>Actinomycetes</taxon>
        <taxon>Kitasatosporales</taxon>
        <taxon>Streptomycetaceae</taxon>
        <taxon>Streptomyces</taxon>
    </lineage>
</organism>
<accession>A0ABW6XXM3</accession>
<name>A0ABW6XXM3_9ACTN</name>
<dbReference type="Pfam" id="PF19850">
    <property type="entry name" value="DUF6325"/>
    <property type="match status" value="1"/>
</dbReference>
<dbReference type="InterPro" id="IPR046288">
    <property type="entry name" value="DUF6325"/>
</dbReference>
<evidence type="ECO:0000313" key="2">
    <source>
        <dbReference type="Proteomes" id="UP001602370"/>
    </source>
</evidence>